<dbReference type="SMART" id="SM00136">
    <property type="entry name" value="LamNT"/>
    <property type="match status" value="1"/>
</dbReference>
<feature type="coiled-coil region" evidence="7">
    <location>
        <begin position="907"/>
        <end position="968"/>
    </location>
</feature>
<keyword evidence="2" id="KW-0677">Repeat</keyword>
<evidence type="ECO:0000256" key="1">
    <source>
        <dbReference type="ARBA" id="ARBA00022729"/>
    </source>
</evidence>
<dbReference type="EMBL" id="OU892278">
    <property type="protein sequence ID" value="CAG9764671.1"/>
    <property type="molecule type" value="Genomic_DNA"/>
</dbReference>
<keyword evidence="1" id="KW-0732">Signal</keyword>
<dbReference type="Gene3D" id="2.10.25.10">
    <property type="entry name" value="Laminin"/>
    <property type="match status" value="10"/>
</dbReference>
<dbReference type="PANTHER" id="PTHR10574">
    <property type="entry name" value="NETRIN/LAMININ-RELATED"/>
    <property type="match status" value="1"/>
</dbReference>
<organism evidence="11 12">
    <name type="scientific">Ceutorhynchus assimilis</name>
    <name type="common">cabbage seed weevil</name>
    <dbReference type="NCBI Taxonomy" id="467358"/>
    <lineage>
        <taxon>Eukaryota</taxon>
        <taxon>Metazoa</taxon>
        <taxon>Ecdysozoa</taxon>
        <taxon>Arthropoda</taxon>
        <taxon>Hexapoda</taxon>
        <taxon>Insecta</taxon>
        <taxon>Pterygota</taxon>
        <taxon>Neoptera</taxon>
        <taxon>Endopterygota</taxon>
        <taxon>Coleoptera</taxon>
        <taxon>Polyphaga</taxon>
        <taxon>Cucujiformia</taxon>
        <taxon>Curculionidae</taxon>
        <taxon>Ceutorhynchinae</taxon>
        <taxon>Ceutorhynchus</taxon>
    </lineage>
</organism>
<dbReference type="PROSITE" id="PS50027">
    <property type="entry name" value="EGF_LAM_2"/>
    <property type="match status" value="6"/>
</dbReference>
<evidence type="ECO:0000256" key="7">
    <source>
        <dbReference type="SAM" id="Coils"/>
    </source>
</evidence>
<comment type="caution">
    <text evidence="6">Lacks conserved residue(s) required for the propagation of feature annotation.</text>
</comment>
<protein>
    <recommendedName>
        <fullName evidence="13">Laminin subunit gamma-1</fullName>
    </recommendedName>
</protein>
<feature type="disulfide bond" evidence="6">
    <location>
        <begin position="741"/>
        <end position="750"/>
    </location>
</feature>
<feature type="disulfide bond" evidence="6">
    <location>
        <begin position="228"/>
        <end position="240"/>
    </location>
</feature>
<feature type="disulfide bond" evidence="6">
    <location>
        <begin position="298"/>
        <end position="307"/>
    </location>
</feature>
<dbReference type="SMART" id="SM00281">
    <property type="entry name" value="LamB"/>
    <property type="match status" value="1"/>
</dbReference>
<feature type="disulfide bond" evidence="6">
    <location>
        <begin position="576"/>
        <end position="585"/>
    </location>
</feature>
<dbReference type="Pfam" id="PF00053">
    <property type="entry name" value="EGF_laminin"/>
    <property type="match status" value="11"/>
</dbReference>
<feature type="disulfide bond" evidence="6">
    <location>
        <begin position="817"/>
        <end position="829"/>
    </location>
</feature>
<feature type="coiled-coil region" evidence="7">
    <location>
        <begin position="1376"/>
        <end position="1433"/>
    </location>
</feature>
<feature type="coiled-coil region" evidence="7">
    <location>
        <begin position="1162"/>
        <end position="1189"/>
    </location>
</feature>
<feature type="domain" description="Laminin N-terminal" evidence="10">
    <location>
        <begin position="1"/>
        <end position="112"/>
    </location>
</feature>
<dbReference type="PROSITE" id="PS51115">
    <property type="entry name" value="LAMININ_IVA"/>
    <property type="match status" value="1"/>
</dbReference>
<dbReference type="SMART" id="SM00181">
    <property type="entry name" value="EGF"/>
    <property type="match status" value="4"/>
</dbReference>
<dbReference type="FunFam" id="2.10.25.10:FF:000242">
    <property type="entry name" value="Laminin subunit alpha 1"/>
    <property type="match status" value="1"/>
</dbReference>
<dbReference type="PANTHER" id="PTHR10574:SF435">
    <property type="entry name" value="LAMININ SUBUNIT GAMMA-1"/>
    <property type="match status" value="1"/>
</dbReference>
<dbReference type="PROSITE" id="PS01248">
    <property type="entry name" value="EGF_LAM_1"/>
    <property type="match status" value="4"/>
</dbReference>
<feature type="domain" description="Laminin EGF-like" evidence="8">
    <location>
        <begin position="769"/>
        <end position="816"/>
    </location>
</feature>
<evidence type="ECO:0000256" key="3">
    <source>
        <dbReference type="ARBA" id="ARBA00023157"/>
    </source>
</evidence>
<feature type="disulfide bond" evidence="6">
    <location>
        <begin position="790"/>
        <end position="799"/>
    </location>
</feature>
<dbReference type="GO" id="GO:0048731">
    <property type="term" value="P:system development"/>
    <property type="evidence" value="ECO:0007669"/>
    <property type="project" value="UniProtKB-ARBA"/>
</dbReference>
<dbReference type="FunFam" id="2.10.25.10:FF:000105">
    <property type="entry name" value="laminin subunit gamma-1"/>
    <property type="match status" value="2"/>
</dbReference>
<dbReference type="FunFam" id="2.10.25.10:FF:000580">
    <property type="entry name" value="Wing blister, isoform B"/>
    <property type="match status" value="1"/>
</dbReference>
<dbReference type="InterPro" id="IPR000742">
    <property type="entry name" value="EGF"/>
</dbReference>
<keyword evidence="7" id="KW-0175">Coiled coil</keyword>
<dbReference type="OrthoDB" id="430826at2759"/>
<feature type="domain" description="Laminin EGF-like" evidence="8">
    <location>
        <begin position="817"/>
        <end position="862"/>
    </location>
</feature>
<dbReference type="Pfam" id="PF00052">
    <property type="entry name" value="Laminin_B"/>
    <property type="match status" value="1"/>
</dbReference>
<dbReference type="Pfam" id="PF00055">
    <property type="entry name" value="Laminin_N"/>
    <property type="match status" value="1"/>
</dbReference>
<feature type="domain" description="Laminin EGF-like" evidence="8">
    <location>
        <begin position="558"/>
        <end position="606"/>
    </location>
</feature>
<dbReference type="Proteomes" id="UP001152799">
    <property type="component" value="Chromosome 2"/>
</dbReference>
<dbReference type="FunFam" id="2.10.25.10:FF:000166">
    <property type="entry name" value="laminin subunit gamma-1"/>
    <property type="match status" value="1"/>
</dbReference>
<dbReference type="Gene3D" id="2.60.120.260">
    <property type="entry name" value="Galactose-binding domain-like"/>
    <property type="match status" value="1"/>
</dbReference>
<evidence type="ECO:0000259" key="8">
    <source>
        <dbReference type="PROSITE" id="PS50027"/>
    </source>
</evidence>
<feature type="disulfide bond" evidence="6">
    <location>
        <begin position="248"/>
        <end position="257"/>
    </location>
</feature>
<keyword evidence="4" id="KW-0325">Glycoprotein</keyword>
<feature type="disulfide bond" evidence="6">
    <location>
        <begin position="769"/>
        <end position="781"/>
    </location>
</feature>
<dbReference type="SMART" id="SM00180">
    <property type="entry name" value="EGF_Lam"/>
    <property type="match status" value="11"/>
</dbReference>
<evidence type="ECO:0000313" key="11">
    <source>
        <dbReference type="EMBL" id="CAG9764671.1"/>
    </source>
</evidence>
<dbReference type="CDD" id="cd00055">
    <property type="entry name" value="EGF_Lam"/>
    <property type="match status" value="9"/>
</dbReference>
<dbReference type="PROSITE" id="PS51117">
    <property type="entry name" value="LAMININ_NTER"/>
    <property type="match status" value="1"/>
</dbReference>
<feature type="domain" description="Laminin IV type A" evidence="9">
    <location>
        <begin position="354"/>
        <end position="523"/>
    </location>
</feature>
<accession>A0A9N9MH29</accession>
<feature type="domain" description="Laminin EGF-like" evidence="8">
    <location>
        <begin position="716"/>
        <end position="768"/>
    </location>
</feature>
<keyword evidence="3 6" id="KW-1015">Disulfide bond</keyword>
<reference evidence="11" key="1">
    <citation type="submission" date="2022-01" db="EMBL/GenBank/DDBJ databases">
        <authorList>
            <person name="King R."/>
        </authorList>
    </citation>
    <scope>NUCLEOTIDE SEQUENCE</scope>
</reference>
<evidence type="ECO:0000256" key="4">
    <source>
        <dbReference type="ARBA" id="ARBA00023180"/>
    </source>
</evidence>
<sequence>MPYQYYSATCRDTYGLPDSTHTKWGEETRALCTSEYSDISPLRGGNVAFSTLEGRPSAYSFDTSAELQEWVTATELMITLDRINTFGDEVFGDPQVLRSYFYAIADVSVGARCKCNGHASECLESSSSAGTRTRVCRCEHNTAGPDCGECLPFYNDAPWARATIQNANECKQCNCNGYSTRCMFDQKLYEQTGHGGHCLDCASNRDGPSCERCRPNYHMREDGYCEACNCDPIGSMFQQCNLEGKCQCKPGVTGGKCDRCAENHYAFSKTGCKSCNCHQAGSAFNTVKCDPETGVCVCKENVEGKQCKECKPGYFNLDSDNEFGCTPCFCYGHSSECKSAPGYFKYLLESTFAKGSEKWKAFDQYGRINEVKYEAISQSIGVQSNGEETIYFIAPDRFLGDQRASYNQLLDFSLRINDNRPIPSATDIILESVNMSVTNTIFAQQNKIPSVETQNYKFRLHEHPDYGWQPRLTSRTFISLLTNLTAIKIKGTYSLRGVGFLDDFKLETASRGVAGKSALWIELCDCRPGYVGQYCESCAPGYRHTPTMGGPFMNCIPCDCNNHTSICDSETGQCICQHNTAGENCEVCARGFYGNALSGTANDCRPCGCPEGGACIQIGDELTMCTECPTGYSGHKCDLCSDGYFGDPTGRFGEPKLCQPCDCNQNIDPNAIGNCDTTTGECLRCIYSTGEYNCDVCLPGYFGNALVLPKGDCKKCQCFPPGTYDFQTEPICDQSTGSCKCKDHVIGINCDKCENGYFNILNAEGCRSCNCDPIGSFNQSCDLITGQCYCRSGVTGLRCDHCEARKYGFSIDGCTECECDQIGSRNLQCDTSGQCPCLENVEGKKCDRCKENKYDRQRGCVDCPDCYNLVQDASRSHSMKLDRLSEILNEVEHQPTVIDDDEFPEELEKLENEIDDFYDKINTVTGDNSVFEQIINMKEREKNVARTLEEISENIFATEEKVKKSQNNLDHSEEFLIEIEERLLEVEDTFNRQSKRAFEDASKRSQIAGQQSEKMTEIAKTSRELTENLNSKAEIIETKTREAKNKSIVAYEKIKNTHLMQQNVSDDARKLKTEIVNAELKLNRSNEWTKQVRDEAREVKNDALALLNDVNNLLVPQINVPELRTVSIDLKNEAYRLGNKSRELFLKAEDLRNSIDEKQTSGKELLETALEQQEDIEDLRNDVEFCDAQAVQAIKLWNDILNRAEGNYKLLSEFDTQRQISKEKAEDSLKTISQIEVIILETNDKSNEAQNTLEDAQLNADYALEKAIQADELAGNASIKTQKIKLEAELLQQNTTFLGDEAGFMFDRVLNTEAELKSLLEKARSNSTLVHDAKEKVGRAGKDTDVARNRVNDLLKDVKSITLELENTQDINDEELTNLENQIAYIELQLKETKMEERLEELQKQHKSQNDLIENYKVQIKILQADVDNVEEIVNSLPTNCYKQFELEP</sequence>
<feature type="domain" description="Laminin EGF-like" evidence="8">
    <location>
        <begin position="228"/>
        <end position="274"/>
    </location>
</feature>
<dbReference type="SUPFAM" id="SSF57196">
    <property type="entry name" value="EGF/Laminin"/>
    <property type="match status" value="9"/>
</dbReference>
<dbReference type="PRINTS" id="PR00011">
    <property type="entry name" value="EGFLAMININ"/>
</dbReference>
<evidence type="ECO:0000259" key="10">
    <source>
        <dbReference type="PROSITE" id="PS51117"/>
    </source>
</evidence>
<name>A0A9N9MH29_9CUCU</name>
<feature type="disulfide bond" evidence="6">
    <location>
        <begin position="771"/>
        <end position="788"/>
    </location>
</feature>
<evidence type="ECO:0000259" key="9">
    <source>
        <dbReference type="PROSITE" id="PS51115"/>
    </source>
</evidence>
<feature type="disulfide bond" evidence="6">
    <location>
        <begin position="837"/>
        <end position="846"/>
    </location>
</feature>
<feature type="domain" description="Laminin EGF-like" evidence="8">
    <location>
        <begin position="275"/>
        <end position="327"/>
    </location>
</feature>
<dbReference type="FunFam" id="2.10.25.10:FF:000193">
    <property type="entry name" value="Laminin subunit gamma 1"/>
    <property type="match status" value="1"/>
</dbReference>
<evidence type="ECO:0000256" key="2">
    <source>
        <dbReference type="ARBA" id="ARBA00022737"/>
    </source>
</evidence>
<dbReference type="FunFam" id="2.10.25.10:FF:000051">
    <property type="entry name" value="Laminin subunit alpha 4"/>
    <property type="match status" value="1"/>
</dbReference>
<evidence type="ECO:0000313" key="12">
    <source>
        <dbReference type="Proteomes" id="UP001152799"/>
    </source>
</evidence>
<gene>
    <name evidence="11" type="ORF">CEUTPL_LOCUS5305</name>
</gene>
<keyword evidence="12" id="KW-1185">Reference proteome</keyword>
<dbReference type="InterPro" id="IPR002049">
    <property type="entry name" value="LE_dom"/>
</dbReference>
<dbReference type="FunFam" id="2.10.25.10:FF:000067">
    <property type="entry name" value="Laminin subunit gamma 1"/>
    <property type="match status" value="1"/>
</dbReference>
<dbReference type="GO" id="GO:0009888">
    <property type="term" value="P:tissue development"/>
    <property type="evidence" value="ECO:0007669"/>
    <property type="project" value="TreeGrafter"/>
</dbReference>
<dbReference type="InterPro" id="IPR050440">
    <property type="entry name" value="Laminin/Netrin_ECM"/>
</dbReference>
<keyword evidence="5 6" id="KW-0424">Laminin EGF-like domain</keyword>
<dbReference type="InterPro" id="IPR008211">
    <property type="entry name" value="Laminin_N"/>
</dbReference>
<dbReference type="InterPro" id="IPR000034">
    <property type="entry name" value="Laminin_IV"/>
</dbReference>
<evidence type="ECO:0000256" key="6">
    <source>
        <dbReference type="PROSITE-ProRule" id="PRU00460"/>
    </source>
</evidence>
<proteinExistence type="predicted"/>
<evidence type="ECO:0000256" key="5">
    <source>
        <dbReference type="ARBA" id="ARBA00023292"/>
    </source>
</evidence>
<dbReference type="GO" id="GO:0009887">
    <property type="term" value="P:animal organ morphogenesis"/>
    <property type="evidence" value="ECO:0007669"/>
    <property type="project" value="TreeGrafter"/>
</dbReference>
<evidence type="ECO:0008006" key="13">
    <source>
        <dbReference type="Google" id="ProtNLM"/>
    </source>
</evidence>